<reference evidence="2" key="2">
    <citation type="submission" date="2023-05" db="EMBL/GenBank/DDBJ databases">
        <authorList>
            <consortium name="Lawrence Berkeley National Laboratory"/>
            <person name="Steindorff A."/>
            <person name="Hensen N."/>
            <person name="Bonometti L."/>
            <person name="Westerberg I."/>
            <person name="Brannstrom I.O."/>
            <person name="Guillou S."/>
            <person name="Cros-Aarteil S."/>
            <person name="Calhoun S."/>
            <person name="Haridas S."/>
            <person name="Kuo A."/>
            <person name="Mondo S."/>
            <person name="Pangilinan J."/>
            <person name="Riley R."/>
            <person name="Labutti K."/>
            <person name="Andreopoulos B."/>
            <person name="Lipzen A."/>
            <person name="Chen C."/>
            <person name="Yanf M."/>
            <person name="Daum C."/>
            <person name="Ng V."/>
            <person name="Clum A."/>
            <person name="Ohm R."/>
            <person name="Martin F."/>
            <person name="Silar P."/>
            <person name="Natvig D."/>
            <person name="Lalanne C."/>
            <person name="Gautier V."/>
            <person name="Ament-Velasquez S.L."/>
            <person name="Kruys A."/>
            <person name="Hutchinson M.I."/>
            <person name="Powell A.J."/>
            <person name="Barry K."/>
            <person name="Miller A.N."/>
            <person name="Grigoriev I.V."/>
            <person name="Debuchy R."/>
            <person name="Gladieux P."/>
            <person name="Thoren M.H."/>
            <person name="Johannesson H."/>
        </authorList>
    </citation>
    <scope>NUCLEOTIDE SEQUENCE</scope>
    <source>
        <strain evidence="2">CBS 892.96</strain>
    </source>
</reference>
<dbReference type="Proteomes" id="UP001302321">
    <property type="component" value="Unassembled WGS sequence"/>
</dbReference>
<keyword evidence="3" id="KW-1185">Reference proteome</keyword>
<feature type="region of interest" description="Disordered" evidence="1">
    <location>
        <begin position="189"/>
        <end position="300"/>
    </location>
</feature>
<evidence type="ECO:0000256" key="1">
    <source>
        <dbReference type="SAM" id="MobiDB-lite"/>
    </source>
</evidence>
<dbReference type="InterPro" id="IPR036287">
    <property type="entry name" value="Rv1873-like_sf"/>
</dbReference>
<accession>A0AAN6W7D2</accession>
<organism evidence="2 3">
    <name type="scientific">Triangularia setosa</name>
    <dbReference type="NCBI Taxonomy" id="2587417"/>
    <lineage>
        <taxon>Eukaryota</taxon>
        <taxon>Fungi</taxon>
        <taxon>Dikarya</taxon>
        <taxon>Ascomycota</taxon>
        <taxon>Pezizomycotina</taxon>
        <taxon>Sordariomycetes</taxon>
        <taxon>Sordariomycetidae</taxon>
        <taxon>Sordariales</taxon>
        <taxon>Podosporaceae</taxon>
        <taxon>Triangularia</taxon>
    </lineage>
</organism>
<dbReference type="SUPFAM" id="SSF140736">
    <property type="entry name" value="Rv1873-like"/>
    <property type="match status" value="1"/>
</dbReference>
<sequence length="300" mass="33683">MPPRARGRARAAPQDPLDFDHFLKCQDDNEKNSNPPKTHEHTAYDDIRNKKRGSLGDHWTHCMLPCLQGIKWGPNSVHNLKHVEAAKVYARDPVLGKRLGYLAGLLAKSMKETKGSPNTEHIIGRNAKINETWKTNPGIHIGRFWGCATLFDHVLREKRVEKKKGSARDVWSNILKGYFQNRKEPSTVKALEKPVNQMDSESDESDNEDRTIIIDDDLEIPKDANRGANGGDGKRNHNDQEDNQEDNRDDLGAAQLDGAGDTPQADDNDELRAPKGSGGGGGTERRTRKRRRVTWTDGWS</sequence>
<feature type="compositionally biased region" description="Basic and acidic residues" evidence="1">
    <location>
        <begin position="208"/>
        <end position="225"/>
    </location>
</feature>
<feature type="compositionally biased region" description="Basic and acidic residues" evidence="1">
    <location>
        <begin position="18"/>
        <end position="46"/>
    </location>
</feature>
<protein>
    <submittedName>
        <fullName evidence="2">Uncharacterized protein</fullName>
    </submittedName>
</protein>
<dbReference type="Gene3D" id="1.25.40.380">
    <property type="entry name" value="Protein of unknown function DUF1810"/>
    <property type="match status" value="1"/>
</dbReference>
<feature type="compositionally biased region" description="Basic and acidic residues" evidence="1">
    <location>
        <begin position="232"/>
        <end position="251"/>
    </location>
</feature>
<comment type="caution">
    <text evidence="2">The sequence shown here is derived from an EMBL/GenBank/DDBJ whole genome shotgun (WGS) entry which is preliminary data.</text>
</comment>
<reference evidence="2" key="1">
    <citation type="journal article" date="2023" name="Mol. Phylogenet. Evol.">
        <title>Genome-scale phylogeny and comparative genomics of the fungal order Sordariales.</title>
        <authorList>
            <person name="Hensen N."/>
            <person name="Bonometti L."/>
            <person name="Westerberg I."/>
            <person name="Brannstrom I.O."/>
            <person name="Guillou S."/>
            <person name="Cros-Aarteil S."/>
            <person name="Calhoun S."/>
            <person name="Haridas S."/>
            <person name="Kuo A."/>
            <person name="Mondo S."/>
            <person name="Pangilinan J."/>
            <person name="Riley R."/>
            <person name="LaButti K."/>
            <person name="Andreopoulos B."/>
            <person name="Lipzen A."/>
            <person name="Chen C."/>
            <person name="Yan M."/>
            <person name="Daum C."/>
            <person name="Ng V."/>
            <person name="Clum A."/>
            <person name="Steindorff A."/>
            <person name="Ohm R.A."/>
            <person name="Martin F."/>
            <person name="Silar P."/>
            <person name="Natvig D.O."/>
            <person name="Lalanne C."/>
            <person name="Gautier V."/>
            <person name="Ament-Velasquez S.L."/>
            <person name="Kruys A."/>
            <person name="Hutchinson M.I."/>
            <person name="Powell A.J."/>
            <person name="Barry K."/>
            <person name="Miller A.N."/>
            <person name="Grigoriev I.V."/>
            <person name="Debuchy R."/>
            <person name="Gladieux P."/>
            <person name="Hiltunen Thoren M."/>
            <person name="Johannesson H."/>
        </authorList>
    </citation>
    <scope>NUCLEOTIDE SEQUENCE</scope>
    <source>
        <strain evidence="2">CBS 892.96</strain>
    </source>
</reference>
<dbReference type="EMBL" id="MU866231">
    <property type="protein sequence ID" value="KAK4175512.1"/>
    <property type="molecule type" value="Genomic_DNA"/>
</dbReference>
<feature type="region of interest" description="Disordered" evidence="1">
    <location>
        <begin position="1"/>
        <end position="46"/>
    </location>
</feature>
<evidence type="ECO:0000313" key="3">
    <source>
        <dbReference type="Proteomes" id="UP001302321"/>
    </source>
</evidence>
<evidence type="ECO:0000313" key="2">
    <source>
        <dbReference type="EMBL" id="KAK4175512.1"/>
    </source>
</evidence>
<dbReference type="AlphaFoldDB" id="A0AAN6W7D2"/>
<name>A0AAN6W7D2_9PEZI</name>
<gene>
    <name evidence="2" type="ORF">QBC36DRAFT_379276</name>
</gene>
<proteinExistence type="predicted"/>